<dbReference type="PANTHER" id="PTHR47967">
    <property type="entry name" value="OS07G0603500 PROTEIN-RELATED"/>
    <property type="match status" value="1"/>
</dbReference>
<evidence type="ECO:0000256" key="1">
    <source>
        <dbReference type="ARBA" id="ARBA00007447"/>
    </source>
</evidence>
<evidence type="ECO:0000256" key="4">
    <source>
        <dbReference type="SAM" id="SignalP"/>
    </source>
</evidence>
<evidence type="ECO:0000256" key="3">
    <source>
        <dbReference type="ARBA" id="ARBA00022801"/>
    </source>
</evidence>
<dbReference type="PROSITE" id="PS51767">
    <property type="entry name" value="PEPTIDASE_A1"/>
    <property type="match status" value="1"/>
</dbReference>
<proteinExistence type="inferred from homology"/>
<comment type="similarity">
    <text evidence="1">Belongs to the peptidase A1 family.</text>
</comment>
<feature type="domain" description="Peptidase A1" evidence="5">
    <location>
        <begin position="97"/>
        <end position="130"/>
    </location>
</feature>
<dbReference type="InterPro" id="IPR051708">
    <property type="entry name" value="Plant_Aspart_Prot_A1"/>
</dbReference>
<dbReference type="EMBL" id="LR721783">
    <property type="protein sequence ID" value="VVW39410.1"/>
    <property type="molecule type" value="Genomic_DNA"/>
</dbReference>
<evidence type="ECO:0000256" key="2">
    <source>
        <dbReference type="ARBA" id="ARBA00022670"/>
    </source>
</evidence>
<sequence length="130" mass="14369">MAAFFSSIAFRLLLQLLLLAVLPNPASIFAFRPLRFSIDLIHRNSSLSPLYDPSFTLAQRAEKAALHSMLHSHRIASRFGNTTSMISSLVMPGPSEFLVKLSLGTPSSLYWAIIDTGSNLIWTTCCHCDN</sequence>
<evidence type="ECO:0000259" key="5">
    <source>
        <dbReference type="PROSITE" id="PS51767"/>
    </source>
</evidence>
<dbReference type="Gramene" id="NC5G0305320.1">
    <property type="protein sequence ID" value="NC5G0305320.1:cds"/>
    <property type="gene ID" value="NC5G0305320"/>
</dbReference>
<dbReference type="PANTHER" id="PTHR47967:SF128">
    <property type="entry name" value="ASPARTIC PROTEINASE CDR1-LIKE"/>
    <property type="match status" value="1"/>
</dbReference>
<evidence type="ECO:0000313" key="6">
    <source>
        <dbReference type="EMBL" id="VVW39410.1"/>
    </source>
</evidence>
<feature type="signal peptide" evidence="4">
    <location>
        <begin position="1"/>
        <end position="28"/>
    </location>
</feature>
<name>A0A5K1DFA2_9MAGN</name>
<reference evidence="6" key="1">
    <citation type="submission" date="2019-09" db="EMBL/GenBank/DDBJ databases">
        <authorList>
            <person name="Zhang L."/>
        </authorList>
    </citation>
    <scope>NUCLEOTIDE SEQUENCE</scope>
</reference>
<dbReference type="SUPFAM" id="SSF50630">
    <property type="entry name" value="Acid proteases"/>
    <property type="match status" value="1"/>
</dbReference>
<dbReference type="Gene3D" id="2.40.70.10">
    <property type="entry name" value="Acid Proteases"/>
    <property type="match status" value="1"/>
</dbReference>
<keyword evidence="4" id="KW-0732">Signal</keyword>
<accession>A0A5K1DFA2</accession>
<dbReference type="InterPro" id="IPR021109">
    <property type="entry name" value="Peptidase_aspartic_dom_sf"/>
</dbReference>
<dbReference type="AlphaFoldDB" id="A0A5K1DFA2"/>
<feature type="chain" id="PRO_5023871684" description="Peptidase A1 domain-containing protein" evidence="4">
    <location>
        <begin position="29"/>
        <end position="130"/>
    </location>
</feature>
<dbReference type="InterPro" id="IPR033121">
    <property type="entry name" value="PEPTIDASE_A1"/>
</dbReference>
<keyword evidence="3" id="KW-0378">Hydrolase</keyword>
<dbReference type="GO" id="GO:0006508">
    <property type="term" value="P:proteolysis"/>
    <property type="evidence" value="ECO:0007669"/>
    <property type="project" value="UniProtKB-KW"/>
</dbReference>
<organism evidence="6">
    <name type="scientific">Nymphaea colorata</name>
    <name type="common">pocket water lily</name>
    <dbReference type="NCBI Taxonomy" id="210225"/>
    <lineage>
        <taxon>Eukaryota</taxon>
        <taxon>Viridiplantae</taxon>
        <taxon>Streptophyta</taxon>
        <taxon>Embryophyta</taxon>
        <taxon>Tracheophyta</taxon>
        <taxon>Spermatophyta</taxon>
        <taxon>Magnoliopsida</taxon>
        <taxon>Nymphaeales</taxon>
        <taxon>Nymphaeaceae</taxon>
        <taxon>Nymphaea</taxon>
    </lineage>
</organism>
<keyword evidence="2" id="KW-0645">Protease</keyword>
<dbReference type="Pfam" id="PF14543">
    <property type="entry name" value="TAXi_N"/>
    <property type="match status" value="1"/>
</dbReference>
<gene>
    <name evidence="6" type="ORF">NYM_LOCUS20725</name>
</gene>
<dbReference type="InterPro" id="IPR032861">
    <property type="entry name" value="TAXi_N"/>
</dbReference>
<protein>
    <recommendedName>
        <fullName evidence="5">Peptidase A1 domain-containing protein</fullName>
    </recommendedName>
</protein>
<dbReference type="GO" id="GO:0005576">
    <property type="term" value="C:extracellular region"/>
    <property type="evidence" value="ECO:0007669"/>
    <property type="project" value="TreeGrafter"/>
</dbReference>
<dbReference type="GO" id="GO:0008233">
    <property type="term" value="F:peptidase activity"/>
    <property type="evidence" value="ECO:0007669"/>
    <property type="project" value="UniProtKB-KW"/>
</dbReference>